<evidence type="ECO:0000313" key="2">
    <source>
        <dbReference type="Proteomes" id="UP000034797"/>
    </source>
</evidence>
<dbReference type="Gene3D" id="3.40.630.10">
    <property type="entry name" value="Zn peptidases"/>
    <property type="match status" value="1"/>
</dbReference>
<dbReference type="SUPFAM" id="SSF53187">
    <property type="entry name" value="Zn-dependent exopeptidases"/>
    <property type="match status" value="1"/>
</dbReference>
<comment type="caution">
    <text evidence="1">The sequence shown here is derived from an EMBL/GenBank/DDBJ whole genome shotgun (WGS) entry which is preliminary data.</text>
</comment>
<dbReference type="Proteomes" id="UP000034797">
    <property type="component" value="Unassembled WGS sequence"/>
</dbReference>
<accession>A0A0G1NNC0</accession>
<evidence type="ECO:0000313" key="1">
    <source>
        <dbReference type="EMBL" id="KKT85704.1"/>
    </source>
</evidence>
<gene>
    <name evidence="1" type="ORF">UW84_C0024G0027</name>
</gene>
<proteinExistence type="predicted"/>
<evidence type="ECO:0008006" key="3">
    <source>
        <dbReference type="Google" id="ProtNLM"/>
    </source>
</evidence>
<reference evidence="1 2" key="1">
    <citation type="journal article" date="2015" name="Nature">
        <title>rRNA introns, odd ribosomes, and small enigmatic genomes across a large radiation of phyla.</title>
        <authorList>
            <person name="Brown C.T."/>
            <person name="Hug L.A."/>
            <person name="Thomas B.C."/>
            <person name="Sharon I."/>
            <person name="Castelle C.J."/>
            <person name="Singh A."/>
            <person name="Wilkins M.J."/>
            <person name="Williams K.H."/>
            <person name="Banfield J.F."/>
        </authorList>
    </citation>
    <scope>NUCLEOTIDE SEQUENCE [LARGE SCALE GENOMIC DNA]</scope>
</reference>
<dbReference type="AlphaFoldDB" id="A0A0G1NNC0"/>
<name>A0A0G1NNC0_9BACT</name>
<dbReference type="EMBL" id="LCJW01000024">
    <property type="protein sequence ID" value="KKT85704.1"/>
    <property type="molecule type" value="Genomic_DNA"/>
</dbReference>
<sequence length="287" mass="32597">MDLCKFSPRQGENEVRTAQYLENFLTQRKINFTSQYFKTEIPNVIHAELYLDGQRIPCLGKSFVGGMITSKDQIDFSPYSDYIETITFRPIPTVAISRTNAKFLEKANHVRGEVVVEKYLFQSRNILVGDTINPKKIIFAHYDGLGGGAVDNAGSVAICLELLIENPELLSENLFVFAGNEELSYDSGDYWGKGYREFENEYLTLLKSALEIVVVDGVGVSPPVIVSEDREDVFPINHFDEFSSKITWLSSIQSEVLKCYHCLEDTLDKLNFGHFEETRKMLEKMLG</sequence>
<organism evidence="1 2">
    <name type="scientific">Candidatus Collierbacteria bacterium GW2011_GWA2_44_99</name>
    <dbReference type="NCBI Taxonomy" id="1618380"/>
    <lineage>
        <taxon>Bacteria</taxon>
        <taxon>Candidatus Collieribacteriota</taxon>
    </lineage>
</organism>
<protein>
    <recommendedName>
        <fullName evidence="3">Peptidase M28 domain-containing protein</fullName>
    </recommendedName>
</protein>